<name>A0AAW9J9H9_CLOPF</name>
<dbReference type="EMBL" id="WNVG01001401">
    <property type="protein sequence ID" value="MDZ5035228.1"/>
    <property type="molecule type" value="Genomic_DNA"/>
</dbReference>
<dbReference type="Proteomes" id="UP001289066">
    <property type="component" value="Unassembled WGS sequence"/>
</dbReference>
<feature type="non-terminal residue" evidence="3">
    <location>
        <position position="113"/>
    </location>
</feature>
<sequence length="113" mass="13033">MMELFVFIIGLCIGSFLNVCIYRIQREESIAFPASHCTNCGYELKWIDLIPIVSYLFLKGKCRKCSDKISLKYPLVELLNGFLYILLFIKYGLGLNFIFFSLLVSLLIVISFI</sequence>
<dbReference type="AlphaFoldDB" id="A0AAW9J9H9"/>
<gene>
    <name evidence="3" type="ORF">GNF81_21315</name>
</gene>
<feature type="transmembrane region" description="Helical" evidence="1">
    <location>
        <begin position="95"/>
        <end position="112"/>
    </location>
</feature>
<comment type="caution">
    <text evidence="3">The sequence shown here is derived from an EMBL/GenBank/DDBJ whole genome shotgun (WGS) entry which is preliminary data.</text>
</comment>
<feature type="transmembrane region" description="Helical" evidence="1">
    <location>
        <begin position="71"/>
        <end position="89"/>
    </location>
</feature>
<dbReference type="InterPro" id="IPR010627">
    <property type="entry name" value="Prepilin_pept_A24_N"/>
</dbReference>
<dbReference type="PANTHER" id="PTHR30487">
    <property type="entry name" value="TYPE 4 PREPILIN-LIKE PROTEINS LEADER PEPTIDE-PROCESSING ENZYME"/>
    <property type="match status" value="1"/>
</dbReference>
<protein>
    <submittedName>
        <fullName evidence="3">Prepilin peptidase</fullName>
    </submittedName>
</protein>
<dbReference type="Pfam" id="PF06750">
    <property type="entry name" value="A24_N_bact"/>
    <property type="match status" value="1"/>
</dbReference>
<dbReference type="GO" id="GO:0005886">
    <property type="term" value="C:plasma membrane"/>
    <property type="evidence" value="ECO:0007669"/>
    <property type="project" value="TreeGrafter"/>
</dbReference>
<accession>A0AAW9J9H9</accession>
<evidence type="ECO:0000256" key="1">
    <source>
        <dbReference type="SAM" id="Phobius"/>
    </source>
</evidence>
<dbReference type="InterPro" id="IPR050882">
    <property type="entry name" value="Prepilin_peptidase/N-MTase"/>
</dbReference>
<reference evidence="3" key="1">
    <citation type="submission" date="2019-11" db="EMBL/GenBank/DDBJ databases">
        <title>Characterization of Clostridium perfringens isolates from swine manure treated agricultural soils.</title>
        <authorList>
            <person name="Wushke S.T."/>
        </authorList>
    </citation>
    <scope>NUCLEOTIDE SEQUENCE</scope>
    <source>
        <strain evidence="3">X15</strain>
    </source>
</reference>
<evidence type="ECO:0000259" key="2">
    <source>
        <dbReference type="Pfam" id="PF06750"/>
    </source>
</evidence>
<keyword evidence="1" id="KW-0812">Transmembrane</keyword>
<dbReference type="GO" id="GO:0004190">
    <property type="term" value="F:aspartic-type endopeptidase activity"/>
    <property type="evidence" value="ECO:0007669"/>
    <property type="project" value="TreeGrafter"/>
</dbReference>
<feature type="domain" description="Prepilin peptidase A24 N-terminal" evidence="2">
    <location>
        <begin position="8"/>
        <end position="90"/>
    </location>
</feature>
<evidence type="ECO:0000313" key="4">
    <source>
        <dbReference type="Proteomes" id="UP001289066"/>
    </source>
</evidence>
<keyword evidence="1" id="KW-1133">Transmembrane helix</keyword>
<organism evidence="3 4">
    <name type="scientific">Clostridium perfringens</name>
    <dbReference type="NCBI Taxonomy" id="1502"/>
    <lineage>
        <taxon>Bacteria</taxon>
        <taxon>Bacillati</taxon>
        <taxon>Bacillota</taxon>
        <taxon>Clostridia</taxon>
        <taxon>Eubacteriales</taxon>
        <taxon>Clostridiaceae</taxon>
        <taxon>Clostridium</taxon>
    </lineage>
</organism>
<keyword evidence="1" id="KW-0472">Membrane</keyword>
<proteinExistence type="predicted"/>
<evidence type="ECO:0000313" key="3">
    <source>
        <dbReference type="EMBL" id="MDZ5035228.1"/>
    </source>
</evidence>
<feature type="transmembrane region" description="Helical" evidence="1">
    <location>
        <begin position="6"/>
        <end position="24"/>
    </location>
</feature>
<dbReference type="GO" id="GO:0006465">
    <property type="term" value="P:signal peptide processing"/>
    <property type="evidence" value="ECO:0007669"/>
    <property type="project" value="TreeGrafter"/>
</dbReference>
<dbReference type="PANTHER" id="PTHR30487:SF0">
    <property type="entry name" value="PREPILIN LEADER PEPTIDASE_N-METHYLTRANSFERASE-RELATED"/>
    <property type="match status" value="1"/>
</dbReference>